<dbReference type="FunFam" id="3.30.470.10:FF:000004">
    <property type="entry name" value="Branched-chain-amino-acid aminotransferase"/>
    <property type="match status" value="1"/>
</dbReference>
<dbReference type="EC" id="2.6.1.42" evidence="6"/>
<protein>
    <submittedName>
        <fullName evidence="6">Branched-chain-amino-acid aminotransferase</fullName>
        <ecNumber evidence="6">2.6.1.42</ecNumber>
    </submittedName>
</protein>
<dbReference type="Gene3D" id="3.30.470.10">
    <property type="match status" value="1"/>
</dbReference>
<dbReference type="SUPFAM" id="SSF56752">
    <property type="entry name" value="D-aminoacid aminotransferase-like PLP-dependent enzymes"/>
    <property type="match status" value="1"/>
</dbReference>
<accession>A0A380P8U3</accession>
<dbReference type="InterPro" id="IPR036038">
    <property type="entry name" value="Aminotransferase-like"/>
</dbReference>
<dbReference type="InterPro" id="IPR043131">
    <property type="entry name" value="BCAT-like_N"/>
</dbReference>
<reference evidence="6 7" key="1">
    <citation type="submission" date="2018-06" db="EMBL/GenBank/DDBJ databases">
        <authorList>
            <consortium name="Pathogen Informatics"/>
            <person name="Doyle S."/>
        </authorList>
    </citation>
    <scope>NUCLEOTIDE SEQUENCE [LARGE SCALE GENOMIC DNA]</scope>
    <source>
        <strain evidence="6 7">NCTC13645</strain>
    </source>
</reference>
<keyword evidence="5" id="KW-0663">Pyridoxal phosphate</keyword>
<evidence type="ECO:0000256" key="2">
    <source>
        <dbReference type="ARBA" id="ARBA00009320"/>
    </source>
</evidence>
<dbReference type="EMBL" id="UHIV01000009">
    <property type="protein sequence ID" value="SUP61633.1"/>
    <property type="molecule type" value="Genomic_DNA"/>
</dbReference>
<dbReference type="Proteomes" id="UP000254621">
    <property type="component" value="Unassembled WGS sequence"/>
</dbReference>
<gene>
    <name evidence="6" type="primary">ilvE_1</name>
    <name evidence="6" type="ORF">NCTC13645_02800</name>
</gene>
<dbReference type="GO" id="GO:0009081">
    <property type="term" value="P:branched-chain amino acid metabolic process"/>
    <property type="evidence" value="ECO:0007669"/>
    <property type="project" value="InterPro"/>
</dbReference>
<dbReference type="PANTHER" id="PTHR42825:SF2">
    <property type="entry name" value="BRANCHED-CHAIN-AMINO-ACID AMINOTRANSFERASE 3, CHLOROPLASTIC-RELATED"/>
    <property type="match status" value="1"/>
</dbReference>
<dbReference type="STRING" id="1629.IV50_GL001489"/>
<evidence type="ECO:0000256" key="3">
    <source>
        <dbReference type="ARBA" id="ARBA00022576"/>
    </source>
</evidence>
<keyword evidence="4 6" id="KW-0808">Transferase</keyword>
<proteinExistence type="inferred from homology"/>
<evidence type="ECO:0000313" key="7">
    <source>
        <dbReference type="Proteomes" id="UP000254621"/>
    </source>
</evidence>
<evidence type="ECO:0000313" key="6">
    <source>
        <dbReference type="EMBL" id="SUP61633.1"/>
    </source>
</evidence>
<comment type="cofactor">
    <cofactor evidence="1">
        <name>pyridoxal 5'-phosphate</name>
        <dbReference type="ChEBI" id="CHEBI:597326"/>
    </cofactor>
</comment>
<dbReference type="InterPro" id="IPR005786">
    <property type="entry name" value="B_amino_transII"/>
</dbReference>
<keyword evidence="3 6" id="KW-0032">Aminotransferase</keyword>
<comment type="similarity">
    <text evidence="2">Belongs to the class-IV pyridoxal-phosphate-dependent aminotransferase family.</text>
</comment>
<evidence type="ECO:0000256" key="1">
    <source>
        <dbReference type="ARBA" id="ARBA00001933"/>
    </source>
</evidence>
<name>A0A380P8U3_WEIVI</name>
<evidence type="ECO:0000256" key="5">
    <source>
        <dbReference type="ARBA" id="ARBA00022898"/>
    </source>
</evidence>
<organism evidence="6 7">
    <name type="scientific">Weissella viridescens</name>
    <name type="common">Lactobacillus viridescens</name>
    <dbReference type="NCBI Taxonomy" id="1629"/>
    <lineage>
        <taxon>Bacteria</taxon>
        <taxon>Bacillati</taxon>
        <taxon>Bacillota</taxon>
        <taxon>Bacilli</taxon>
        <taxon>Lactobacillales</taxon>
        <taxon>Lactobacillaceae</taxon>
        <taxon>Weissella</taxon>
    </lineage>
</organism>
<dbReference type="AlphaFoldDB" id="A0A380P8U3"/>
<dbReference type="PANTHER" id="PTHR42825">
    <property type="entry name" value="AMINO ACID AMINOTRANSFERASE"/>
    <property type="match status" value="1"/>
</dbReference>
<sequence>MPYRFRAVYRNGQWEPGEITEDSQIQMSEAAAALHYGQQVFEGMKAYRRADGGVNIFRPDRNAARMRQSAERLVMPGYPEDDFVDAVKVVVKANQDFVPPYGSGATLYIRPFLVGTGAVVGVKPADEYVFSIYVTLLVRTIKVA</sequence>
<dbReference type="GO" id="GO:0004084">
    <property type="term" value="F:branched-chain-amino-acid transaminase activity"/>
    <property type="evidence" value="ECO:0007669"/>
    <property type="project" value="UniProtKB-EC"/>
</dbReference>
<evidence type="ECO:0000256" key="4">
    <source>
        <dbReference type="ARBA" id="ARBA00022679"/>
    </source>
</evidence>